<evidence type="ECO:0000256" key="1">
    <source>
        <dbReference type="ARBA" id="ARBA00004141"/>
    </source>
</evidence>
<gene>
    <name evidence="6" type="ORF">ACFFHF_08805</name>
</gene>
<organism evidence="6 7">
    <name type="scientific">Robertmurraya beringensis</name>
    <dbReference type="NCBI Taxonomy" id="641660"/>
    <lineage>
        <taxon>Bacteria</taxon>
        <taxon>Bacillati</taxon>
        <taxon>Bacillota</taxon>
        <taxon>Bacilli</taxon>
        <taxon>Bacillales</taxon>
        <taxon>Bacillaceae</taxon>
        <taxon>Robertmurraya</taxon>
    </lineage>
</organism>
<accession>A0ABV6KTW2</accession>
<comment type="caution">
    <text evidence="6">The sequence shown here is derived from an EMBL/GenBank/DDBJ whole genome shotgun (WGS) entry which is preliminary data.</text>
</comment>
<feature type="transmembrane region" description="Helical" evidence="5">
    <location>
        <begin position="192"/>
        <end position="211"/>
    </location>
</feature>
<dbReference type="RefSeq" id="WP_340902554.1">
    <property type="nucleotide sequence ID" value="NZ_JBHLUU010000026.1"/>
</dbReference>
<feature type="transmembrane region" description="Helical" evidence="5">
    <location>
        <begin position="7"/>
        <end position="29"/>
    </location>
</feature>
<feature type="transmembrane region" description="Helical" evidence="5">
    <location>
        <begin position="223"/>
        <end position="247"/>
    </location>
</feature>
<dbReference type="Pfam" id="PF01758">
    <property type="entry name" value="SBF"/>
    <property type="match status" value="1"/>
</dbReference>
<dbReference type="PANTHER" id="PTHR10361">
    <property type="entry name" value="SODIUM-BILE ACID COTRANSPORTER"/>
    <property type="match status" value="1"/>
</dbReference>
<keyword evidence="3 5" id="KW-1133">Transmembrane helix</keyword>
<feature type="transmembrane region" description="Helical" evidence="5">
    <location>
        <begin position="127"/>
        <end position="151"/>
    </location>
</feature>
<sequence length="325" mass="34083">MKALEKAGIFAGNTFAYWVLLFAGLALLFPTGFTWIGPHIPLLLGVIMFGMGMTLSVNDFKEVFRHPKSVFIGVLAQYLIMPLLAFGLAYGLGLPPEVAVGVILVGACPGGTSSNVMTYLARGNTALSVSITSVSTLLAPLLTPAITLLLASKWLPVSLSAMFISVVKIVLVPIILGLIVKTLFRTQVEKSVKALPLVSVIGIVAIVAAVVSGSKEKILESGLLILAVVILHNALGYLLGFLAAKVLKMDYSDQKAVSIEVGMQNSGLAAALAAAHFSPLAAVPGAIFSVWHNVSGSLLANYWGKKAEKANNSQNATGDSVEIQK</sequence>
<keyword evidence="2 5" id="KW-0812">Transmembrane</keyword>
<feature type="transmembrane region" description="Helical" evidence="5">
    <location>
        <begin position="35"/>
        <end position="57"/>
    </location>
</feature>
<dbReference type="InterPro" id="IPR038770">
    <property type="entry name" value="Na+/solute_symporter_sf"/>
</dbReference>
<evidence type="ECO:0000256" key="4">
    <source>
        <dbReference type="ARBA" id="ARBA00023136"/>
    </source>
</evidence>
<dbReference type="PANTHER" id="PTHR10361:SF28">
    <property type="entry name" value="P3 PROTEIN-RELATED"/>
    <property type="match status" value="1"/>
</dbReference>
<dbReference type="EMBL" id="JBHLUU010000026">
    <property type="protein sequence ID" value="MFC0475348.1"/>
    <property type="molecule type" value="Genomic_DNA"/>
</dbReference>
<feature type="transmembrane region" description="Helical" evidence="5">
    <location>
        <begin position="157"/>
        <end position="180"/>
    </location>
</feature>
<dbReference type="InterPro" id="IPR002657">
    <property type="entry name" value="BilAc:Na_symport/Acr3"/>
</dbReference>
<keyword evidence="7" id="KW-1185">Reference proteome</keyword>
<name>A0ABV6KTW2_9BACI</name>
<evidence type="ECO:0000313" key="6">
    <source>
        <dbReference type="EMBL" id="MFC0475348.1"/>
    </source>
</evidence>
<dbReference type="Gene3D" id="1.20.1530.20">
    <property type="match status" value="1"/>
</dbReference>
<protein>
    <submittedName>
        <fullName evidence="6">Bile acid:sodium symporter family protein</fullName>
    </submittedName>
</protein>
<dbReference type="Proteomes" id="UP001589738">
    <property type="component" value="Unassembled WGS sequence"/>
</dbReference>
<evidence type="ECO:0000256" key="3">
    <source>
        <dbReference type="ARBA" id="ARBA00022989"/>
    </source>
</evidence>
<dbReference type="InterPro" id="IPR004710">
    <property type="entry name" value="Bilac:Na_transpt"/>
</dbReference>
<proteinExistence type="predicted"/>
<comment type="subcellular location">
    <subcellularLocation>
        <location evidence="1">Membrane</location>
        <topology evidence="1">Multi-pass membrane protein</topology>
    </subcellularLocation>
</comment>
<feature type="transmembrane region" description="Helical" evidence="5">
    <location>
        <begin position="69"/>
        <end position="92"/>
    </location>
</feature>
<evidence type="ECO:0000256" key="2">
    <source>
        <dbReference type="ARBA" id="ARBA00022692"/>
    </source>
</evidence>
<feature type="transmembrane region" description="Helical" evidence="5">
    <location>
        <begin position="98"/>
        <end position="120"/>
    </location>
</feature>
<feature type="transmembrane region" description="Helical" evidence="5">
    <location>
        <begin position="268"/>
        <end position="291"/>
    </location>
</feature>
<reference evidence="6 7" key="1">
    <citation type="submission" date="2024-09" db="EMBL/GenBank/DDBJ databases">
        <authorList>
            <person name="Sun Q."/>
            <person name="Mori K."/>
        </authorList>
    </citation>
    <scope>NUCLEOTIDE SEQUENCE [LARGE SCALE GENOMIC DNA]</scope>
    <source>
        <strain evidence="6 7">CGMCC 1.9126</strain>
    </source>
</reference>
<evidence type="ECO:0000313" key="7">
    <source>
        <dbReference type="Proteomes" id="UP001589738"/>
    </source>
</evidence>
<keyword evidence="4 5" id="KW-0472">Membrane</keyword>
<evidence type="ECO:0000256" key="5">
    <source>
        <dbReference type="SAM" id="Phobius"/>
    </source>
</evidence>